<name>A0A4U7KRC4_9BASI</name>
<evidence type="ECO:0000313" key="3">
    <source>
        <dbReference type="Proteomes" id="UP000306050"/>
    </source>
</evidence>
<proteinExistence type="predicted"/>
<feature type="compositionally biased region" description="Low complexity" evidence="1">
    <location>
        <begin position="1"/>
        <end position="27"/>
    </location>
</feature>
<comment type="caution">
    <text evidence="2">The sequence shown here is derived from an EMBL/GenBank/DDBJ whole genome shotgun (WGS) entry which is preliminary data.</text>
</comment>
<keyword evidence="3" id="KW-1185">Reference proteome</keyword>
<dbReference type="KEGG" id="sgra:EX895_003681"/>
<feature type="compositionally biased region" description="Polar residues" evidence="1">
    <location>
        <begin position="695"/>
        <end position="704"/>
    </location>
</feature>
<dbReference type="AlphaFoldDB" id="A0A4U7KRC4"/>
<feature type="compositionally biased region" description="Low complexity" evidence="1">
    <location>
        <begin position="199"/>
        <end position="210"/>
    </location>
</feature>
<feature type="region of interest" description="Disordered" evidence="1">
    <location>
        <begin position="1"/>
        <end position="123"/>
    </location>
</feature>
<accession>A0A4U7KRC4</accession>
<feature type="region of interest" description="Disordered" evidence="1">
    <location>
        <begin position="314"/>
        <end position="353"/>
    </location>
</feature>
<feature type="compositionally biased region" description="Pro residues" evidence="1">
    <location>
        <begin position="183"/>
        <end position="195"/>
    </location>
</feature>
<protein>
    <submittedName>
        <fullName evidence="2">Uncharacterized protein</fullName>
    </submittedName>
</protein>
<evidence type="ECO:0000313" key="2">
    <source>
        <dbReference type="EMBL" id="TKY87004.1"/>
    </source>
</evidence>
<feature type="compositionally biased region" description="Low complexity" evidence="1">
    <location>
        <begin position="167"/>
        <end position="178"/>
    </location>
</feature>
<feature type="region of interest" description="Disordered" evidence="1">
    <location>
        <begin position="661"/>
        <end position="749"/>
    </location>
</feature>
<gene>
    <name evidence="2" type="ORF">EX895_003681</name>
</gene>
<reference evidence="2 3" key="1">
    <citation type="submission" date="2019-05" db="EMBL/GenBank/DDBJ databases">
        <title>Sporisorium graminicola CBS 10092 draft sequencing and annotation.</title>
        <authorList>
            <person name="Solano-Gonzalez S."/>
            <person name="Caddick M.X."/>
            <person name="Darby A."/>
        </authorList>
    </citation>
    <scope>NUCLEOTIDE SEQUENCE [LARGE SCALE GENOMIC DNA]</scope>
    <source>
        <strain evidence="2 3">CBS 10092</strain>
    </source>
</reference>
<feature type="region of interest" description="Disordered" evidence="1">
    <location>
        <begin position="404"/>
        <end position="603"/>
    </location>
</feature>
<feature type="compositionally biased region" description="Polar residues" evidence="1">
    <location>
        <begin position="49"/>
        <end position="59"/>
    </location>
</feature>
<feature type="compositionally biased region" description="Polar residues" evidence="1">
    <location>
        <begin position="113"/>
        <end position="123"/>
    </location>
</feature>
<sequence>MASRQSAAGHAASSSNGTPSSASSTSSIKPTGWIRSHSVSRPALGDRTNFPSAPKSTPLRSLPKPTVQSAGRRTTPATNGNAGTQQKLSSFFAPNTAPSAVSKAASALAGSVARSSPFQNSPSVVRARARSIAVEDNSTSATAAAADVGDDDLEARAASLLRGRFGSVSRSLVASKSSTPTRAPSPPNSPLPCVDPQPSRLARISASRRAMPSPQPSQARRPELETQQDTPPRPKSRHATQEQPVTSSPPFEPTLMQESLSNFTPLAWEDAHASRMAFLQRLAGVPKDEILRGQKANMADELAKAHARMQPRIHVSPDKRGGKRPLQNVLSPSNKKGRLKPAAALTSSPPKERMLKRPEAVLRSPRTNRRIYALETQLGSGLGHQRATSLQPLYRGVGPDAVGQRRTVSAARHAAGAGGASDRRQADMVNSESNRLVEEEEEESETQPLPWPTEDDEEAVKSGAENQVDETQPLAWDDQDEEPQLDRASQQLRDHQEAELTEVPPSDDEDLLLQNVISSSSSSSPSSSPSPSPIRLKSATRGAASPSMKPQRIKQEQHDASPLSNRLMRTPLQPLPLAGLPRVSPVSLTPSAPGGAAAGGSSRFDRVVAALKREERRQHKGAQLQLDSFISSSWCKVEEELNRRTGLSEDLQDVLSDDEVGDITVGGAEGNADETQLLPWSSPDRGDPQGVRRPSLNSSPMPTQRSTASSTSVRTNSSRATSSSAVSLPSEGNLDEAGNTQLRSFFHGL</sequence>
<feature type="region of interest" description="Disordered" evidence="1">
    <location>
        <begin position="164"/>
        <end position="256"/>
    </location>
</feature>
<feature type="compositionally biased region" description="Low complexity" evidence="1">
    <location>
        <begin position="705"/>
        <end position="727"/>
    </location>
</feature>
<dbReference type="RefSeq" id="XP_029738989.1">
    <property type="nucleotide sequence ID" value="XM_029884279.1"/>
</dbReference>
<feature type="compositionally biased region" description="Polar residues" evidence="1">
    <location>
        <begin position="66"/>
        <end position="99"/>
    </location>
</feature>
<feature type="compositionally biased region" description="Low complexity" evidence="1">
    <location>
        <begin position="590"/>
        <end position="602"/>
    </location>
</feature>
<dbReference type="GeneID" id="40726576"/>
<dbReference type="Proteomes" id="UP000306050">
    <property type="component" value="Chromosome SGRAM_22"/>
</dbReference>
<dbReference type="EMBL" id="SRRM01000014">
    <property type="protein sequence ID" value="TKY87004.1"/>
    <property type="molecule type" value="Genomic_DNA"/>
</dbReference>
<evidence type="ECO:0000256" key="1">
    <source>
        <dbReference type="SAM" id="MobiDB-lite"/>
    </source>
</evidence>
<feature type="compositionally biased region" description="Low complexity" evidence="1">
    <location>
        <begin position="518"/>
        <end position="529"/>
    </location>
</feature>
<organism evidence="2 3">
    <name type="scientific">Sporisorium graminicola</name>
    <dbReference type="NCBI Taxonomy" id="280036"/>
    <lineage>
        <taxon>Eukaryota</taxon>
        <taxon>Fungi</taxon>
        <taxon>Dikarya</taxon>
        <taxon>Basidiomycota</taxon>
        <taxon>Ustilaginomycotina</taxon>
        <taxon>Ustilaginomycetes</taxon>
        <taxon>Ustilaginales</taxon>
        <taxon>Ustilaginaceae</taxon>
        <taxon>Sporisorium</taxon>
    </lineage>
</organism>
<dbReference type="OrthoDB" id="2554732at2759"/>